<dbReference type="GO" id="GO:0005814">
    <property type="term" value="C:centriole"/>
    <property type="evidence" value="ECO:0007669"/>
    <property type="project" value="UniProtKB-SubCell"/>
</dbReference>
<dbReference type="PROSITE" id="PS51984">
    <property type="entry name" value="CPB1"/>
    <property type="match status" value="1"/>
</dbReference>
<dbReference type="PROSITE" id="PS50078">
    <property type="entry name" value="POLO_BOX"/>
    <property type="match status" value="1"/>
</dbReference>
<reference evidence="23 24" key="1">
    <citation type="submission" date="2023-11" db="EMBL/GenBank/DDBJ databases">
        <title>Halocaridina rubra genome assembly.</title>
        <authorList>
            <person name="Smith C."/>
        </authorList>
    </citation>
    <scope>NUCLEOTIDE SEQUENCE [LARGE SCALE GENOMIC DNA]</scope>
    <source>
        <strain evidence="23">EP-1</strain>
        <tissue evidence="23">Whole</tissue>
    </source>
</reference>
<dbReference type="InterPro" id="IPR017441">
    <property type="entry name" value="Protein_kinase_ATP_BS"/>
</dbReference>
<evidence type="ECO:0000256" key="4">
    <source>
        <dbReference type="ARBA" id="ARBA00022490"/>
    </source>
</evidence>
<feature type="region of interest" description="Disordered" evidence="18">
    <location>
        <begin position="952"/>
        <end position="973"/>
    </location>
</feature>
<feature type="region of interest" description="Disordered" evidence="18">
    <location>
        <begin position="636"/>
        <end position="673"/>
    </location>
</feature>
<feature type="binding site" evidence="17">
    <location>
        <position position="43"/>
    </location>
    <ligand>
        <name>ATP</name>
        <dbReference type="ChEBI" id="CHEBI:30616"/>
    </ligand>
</feature>
<dbReference type="PROSITE" id="PS50011">
    <property type="entry name" value="PROTEIN_KINASE_DOM"/>
    <property type="match status" value="1"/>
</dbReference>
<feature type="compositionally biased region" description="Polar residues" evidence="18">
    <location>
        <begin position="636"/>
        <end position="655"/>
    </location>
</feature>
<keyword evidence="8 23" id="KW-0418">Kinase</keyword>
<evidence type="ECO:0000256" key="8">
    <source>
        <dbReference type="ARBA" id="ARBA00022777"/>
    </source>
</evidence>
<evidence type="ECO:0000313" key="23">
    <source>
        <dbReference type="EMBL" id="KAK7066258.1"/>
    </source>
</evidence>
<feature type="region of interest" description="Disordered" evidence="18">
    <location>
        <begin position="700"/>
        <end position="723"/>
    </location>
</feature>
<comment type="caution">
    <text evidence="23">The sequence shown here is derived from an EMBL/GenBank/DDBJ whole genome shotgun (WGS) entry which is preliminary data.</text>
</comment>
<dbReference type="GO" id="GO:0005634">
    <property type="term" value="C:nucleus"/>
    <property type="evidence" value="ECO:0007669"/>
    <property type="project" value="TreeGrafter"/>
</dbReference>
<dbReference type="InterPro" id="IPR046437">
    <property type="entry name" value="Ser_Thr-PK_POLO_box_1_sf"/>
</dbReference>
<dbReference type="InterPro" id="IPR047108">
    <property type="entry name" value="Plk4-like_POLO_box_2_sf"/>
</dbReference>
<dbReference type="GO" id="GO:0004674">
    <property type="term" value="F:protein serine/threonine kinase activity"/>
    <property type="evidence" value="ECO:0007669"/>
    <property type="project" value="UniProtKB-KW"/>
</dbReference>
<feature type="domain" description="Cryptic POLO box 1 (CPB1)" evidence="21">
    <location>
        <begin position="728"/>
        <end position="843"/>
    </location>
</feature>
<dbReference type="Pfam" id="PF18409">
    <property type="entry name" value="Plk4_PB2"/>
    <property type="match status" value="1"/>
</dbReference>
<evidence type="ECO:0000256" key="17">
    <source>
        <dbReference type="PROSITE-ProRule" id="PRU10141"/>
    </source>
</evidence>
<dbReference type="EMBL" id="JAXCGZ010019297">
    <property type="protein sequence ID" value="KAK7066258.1"/>
    <property type="molecule type" value="Genomic_DNA"/>
</dbReference>
<dbReference type="SUPFAM" id="SSF56112">
    <property type="entry name" value="Protein kinase-like (PK-like)"/>
    <property type="match status" value="1"/>
</dbReference>
<feature type="region of interest" description="Disordered" evidence="18">
    <location>
        <begin position="432"/>
        <end position="462"/>
    </location>
</feature>
<evidence type="ECO:0000256" key="13">
    <source>
        <dbReference type="ARBA" id="ARBA00030429"/>
    </source>
</evidence>
<evidence type="ECO:0000313" key="24">
    <source>
        <dbReference type="Proteomes" id="UP001381693"/>
    </source>
</evidence>
<dbReference type="InterPro" id="IPR033699">
    <property type="entry name" value="POLO_box_Plk4_1"/>
</dbReference>
<evidence type="ECO:0000256" key="6">
    <source>
        <dbReference type="ARBA" id="ARBA00022679"/>
    </source>
</evidence>
<evidence type="ECO:0000256" key="1">
    <source>
        <dbReference type="ARBA" id="ARBA00004114"/>
    </source>
</evidence>
<dbReference type="AlphaFoldDB" id="A0AAN8WQ85"/>
<dbReference type="PROSITE" id="PS00109">
    <property type="entry name" value="PROTEIN_KINASE_TYR"/>
    <property type="match status" value="1"/>
</dbReference>
<evidence type="ECO:0000256" key="12">
    <source>
        <dbReference type="ARBA" id="ARBA00030332"/>
    </source>
</evidence>
<dbReference type="PROSITE" id="PS51985">
    <property type="entry name" value="CPB2"/>
    <property type="match status" value="1"/>
</dbReference>
<keyword evidence="24" id="KW-1185">Reference proteome</keyword>
<dbReference type="InterPro" id="IPR011009">
    <property type="entry name" value="Kinase-like_dom_sf"/>
</dbReference>
<dbReference type="InterPro" id="IPR033698">
    <property type="entry name" value="POLO_box_Plk4_2"/>
</dbReference>
<evidence type="ECO:0000256" key="16">
    <source>
        <dbReference type="ARBA" id="ARBA00048347"/>
    </source>
</evidence>
<evidence type="ECO:0000259" key="22">
    <source>
        <dbReference type="PROSITE" id="PS51985"/>
    </source>
</evidence>
<evidence type="ECO:0000256" key="9">
    <source>
        <dbReference type="ARBA" id="ARBA00022840"/>
    </source>
</evidence>
<comment type="catalytic activity">
    <reaction evidence="15">
        <text>L-threonyl-[protein] + ATP = O-phospho-L-threonyl-[protein] + ADP + H(+)</text>
        <dbReference type="Rhea" id="RHEA:46608"/>
        <dbReference type="Rhea" id="RHEA-COMP:11060"/>
        <dbReference type="Rhea" id="RHEA-COMP:11605"/>
        <dbReference type="ChEBI" id="CHEBI:15378"/>
        <dbReference type="ChEBI" id="CHEBI:30013"/>
        <dbReference type="ChEBI" id="CHEBI:30616"/>
        <dbReference type="ChEBI" id="CHEBI:61977"/>
        <dbReference type="ChEBI" id="CHEBI:456216"/>
        <dbReference type="EC" id="2.7.11.21"/>
    </reaction>
</comment>
<feature type="compositionally biased region" description="Basic and acidic residues" evidence="18">
    <location>
        <begin position="558"/>
        <end position="601"/>
    </location>
</feature>
<evidence type="ECO:0000256" key="3">
    <source>
        <dbReference type="ARBA" id="ARBA00020245"/>
    </source>
</evidence>
<dbReference type="PANTHER" id="PTHR24345:SF91">
    <property type="entry name" value="SERINE_THREONINE-PROTEIN KINASE PLK4"/>
    <property type="match status" value="1"/>
</dbReference>
<dbReference type="PANTHER" id="PTHR24345">
    <property type="entry name" value="SERINE/THREONINE-PROTEIN KINASE PLK"/>
    <property type="match status" value="1"/>
</dbReference>
<evidence type="ECO:0000256" key="7">
    <source>
        <dbReference type="ARBA" id="ARBA00022741"/>
    </source>
</evidence>
<keyword evidence="11" id="KW-0206">Cytoskeleton</keyword>
<evidence type="ECO:0000256" key="5">
    <source>
        <dbReference type="ARBA" id="ARBA00022527"/>
    </source>
</evidence>
<dbReference type="Pfam" id="PF18190">
    <property type="entry name" value="Plk4_PB1"/>
    <property type="match status" value="1"/>
</dbReference>
<dbReference type="InterPro" id="IPR000959">
    <property type="entry name" value="POLO_box_dom"/>
</dbReference>
<evidence type="ECO:0000259" key="20">
    <source>
        <dbReference type="PROSITE" id="PS50078"/>
    </source>
</evidence>
<comment type="subcellular location">
    <subcellularLocation>
        <location evidence="1">Cytoplasm</location>
        <location evidence="1">Cytoskeleton</location>
        <location evidence="1">Microtubule organizing center</location>
        <location evidence="1">Centrosome</location>
        <location evidence="1">Centriole</location>
    </subcellularLocation>
</comment>
<accession>A0AAN8WQ85</accession>
<dbReference type="FunFam" id="3.30.200.20:FF:000042">
    <property type="entry name" value="Aurora kinase A"/>
    <property type="match status" value="1"/>
</dbReference>
<organism evidence="23 24">
    <name type="scientific">Halocaridina rubra</name>
    <name type="common">Hawaiian red shrimp</name>
    <dbReference type="NCBI Taxonomy" id="373956"/>
    <lineage>
        <taxon>Eukaryota</taxon>
        <taxon>Metazoa</taxon>
        <taxon>Ecdysozoa</taxon>
        <taxon>Arthropoda</taxon>
        <taxon>Crustacea</taxon>
        <taxon>Multicrustacea</taxon>
        <taxon>Malacostraca</taxon>
        <taxon>Eumalacostraca</taxon>
        <taxon>Eucarida</taxon>
        <taxon>Decapoda</taxon>
        <taxon>Pleocyemata</taxon>
        <taxon>Caridea</taxon>
        <taxon>Atyoidea</taxon>
        <taxon>Atyidae</taxon>
        <taxon>Halocaridina</taxon>
    </lineage>
</organism>
<keyword evidence="10" id="KW-0832">Ubl conjugation</keyword>
<dbReference type="InterPro" id="IPR008266">
    <property type="entry name" value="Tyr_kinase_AS"/>
</dbReference>
<evidence type="ECO:0000256" key="10">
    <source>
        <dbReference type="ARBA" id="ARBA00022843"/>
    </source>
</evidence>
<evidence type="ECO:0000259" key="19">
    <source>
        <dbReference type="PROSITE" id="PS50011"/>
    </source>
</evidence>
<keyword evidence="6 23" id="KW-0808">Transferase</keyword>
<dbReference type="Gene3D" id="1.10.510.10">
    <property type="entry name" value="Transferase(Phosphotransferase) domain 1"/>
    <property type="match status" value="1"/>
</dbReference>
<dbReference type="Gene3D" id="2.40.50.930">
    <property type="match status" value="1"/>
</dbReference>
<dbReference type="InterPro" id="IPR000719">
    <property type="entry name" value="Prot_kinase_dom"/>
</dbReference>
<dbReference type="Pfam" id="PF00069">
    <property type="entry name" value="Pkinase"/>
    <property type="match status" value="1"/>
</dbReference>
<feature type="region of interest" description="Disordered" evidence="18">
    <location>
        <begin position="519"/>
        <end position="601"/>
    </location>
</feature>
<dbReference type="CDD" id="cd13114">
    <property type="entry name" value="POLO_box_Plk4_1"/>
    <property type="match status" value="1"/>
</dbReference>
<evidence type="ECO:0000256" key="2">
    <source>
        <dbReference type="ARBA" id="ARBA00012424"/>
    </source>
</evidence>
<feature type="domain" description="POLO box" evidence="20">
    <location>
        <begin position="1033"/>
        <end position="1109"/>
    </location>
</feature>
<dbReference type="SUPFAM" id="SSF82615">
    <property type="entry name" value="Polo-box domain"/>
    <property type="match status" value="1"/>
</dbReference>
<name>A0AAN8WQ85_HALRR</name>
<dbReference type="PROSITE" id="PS00107">
    <property type="entry name" value="PROTEIN_KINASE_ATP"/>
    <property type="match status" value="1"/>
</dbReference>
<dbReference type="Gene3D" id="3.30.1120.120">
    <property type="match status" value="1"/>
</dbReference>
<dbReference type="EC" id="2.7.11.21" evidence="2"/>
<evidence type="ECO:0000259" key="21">
    <source>
        <dbReference type="PROSITE" id="PS51984"/>
    </source>
</evidence>
<feature type="compositionally biased region" description="Basic and acidic residues" evidence="18">
    <location>
        <begin position="656"/>
        <end position="673"/>
    </location>
</feature>
<keyword evidence="9 17" id="KW-0067">ATP-binding</keyword>
<dbReference type="Gene3D" id="3.30.1120.130">
    <property type="match status" value="1"/>
</dbReference>
<dbReference type="FunFam" id="1.10.510.10:FF:000576">
    <property type="entry name" value="Serine/threonine-protein kinase PLK4"/>
    <property type="match status" value="1"/>
</dbReference>
<evidence type="ECO:0000256" key="15">
    <source>
        <dbReference type="ARBA" id="ARBA00047802"/>
    </source>
</evidence>
<gene>
    <name evidence="23" type="primary">PLK4</name>
    <name evidence="23" type="ORF">SK128_018815</name>
</gene>
<feature type="compositionally biased region" description="Basic and acidic residues" evidence="18">
    <location>
        <begin position="448"/>
        <end position="460"/>
    </location>
</feature>
<dbReference type="GO" id="GO:0005524">
    <property type="term" value="F:ATP binding"/>
    <property type="evidence" value="ECO:0007669"/>
    <property type="project" value="UniProtKB-UniRule"/>
</dbReference>
<evidence type="ECO:0000256" key="14">
    <source>
        <dbReference type="ARBA" id="ARBA00030924"/>
    </source>
</evidence>
<evidence type="ECO:0000256" key="18">
    <source>
        <dbReference type="SAM" id="MobiDB-lite"/>
    </source>
</evidence>
<proteinExistence type="predicted"/>
<keyword evidence="5" id="KW-0723">Serine/threonine-protein kinase</keyword>
<evidence type="ECO:0000256" key="11">
    <source>
        <dbReference type="ARBA" id="ARBA00023212"/>
    </source>
</evidence>
<feature type="domain" description="Cryptic POLO box 2 (CPB2)" evidence="22">
    <location>
        <begin position="844"/>
        <end position="956"/>
    </location>
</feature>
<comment type="catalytic activity">
    <reaction evidence="16">
        <text>L-seryl-[protein] + ATP = O-phospho-L-seryl-[protein] + ADP + H(+)</text>
        <dbReference type="Rhea" id="RHEA:17989"/>
        <dbReference type="Rhea" id="RHEA-COMP:9863"/>
        <dbReference type="Rhea" id="RHEA-COMP:11604"/>
        <dbReference type="ChEBI" id="CHEBI:15378"/>
        <dbReference type="ChEBI" id="CHEBI:29999"/>
        <dbReference type="ChEBI" id="CHEBI:30616"/>
        <dbReference type="ChEBI" id="CHEBI:83421"/>
        <dbReference type="ChEBI" id="CHEBI:456216"/>
        <dbReference type="EC" id="2.7.11.21"/>
    </reaction>
</comment>
<protein>
    <recommendedName>
        <fullName evidence="3">Serine/threonine-protein kinase PLK4</fullName>
        <ecNumber evidence="2">2.7.11.21</ecNumber>
    </recommendedName>
    <alternativeName>
        <fullName evidence="12">Polo-like kinase 4</fullName>
    </alternativeName>
    <alternativeName>
        <fullName evidence="13 14">Serine/threonine-protein kinase SAK</fullName>
    </alternativeName>
</protein>
<feature type="domain" description="Protein kinase" evidence="19">
    <location>
        <begin position="14"/>
        <end position="267"/>
    </location>
</feature>
<keyword evidence="4" id="KW-0963">Cytoplasm</keyword>
<sequence>MRNMTDFGNTIEDYDVGEQLGKGGFAIVRRGTCRRTGVEVAIKMIDIGKIDAGGLTERVRQEVTIHSQLNHPSILKLYTFFEDDHYVYLILELCRNGELQKYIKSLQRNLYENEAREFLSQILSGMLYLQSHSILHRDLTLSNILLDDNGRVKIADFGLATMKRPDDRHTTMCGTPNYMSPEVATRSAHGFQADVWSLGCMLFIMLVGRPPFEGEGAKECIFTRVVIGDYKIPDSVSTNARSLIYECLKKNPKERICLQSILHHPFMNVGTKTDISRMSDSGMYTMSTVTSTNLARMPLPAISEGNASGYEKNMEMEHHSARYQNEALKRHPPSPPVKIRTSPRDLLPQNAGVIDSLKRKYTPLPSLKRTEDFAFTTPSISHPYGRERDVSEEIRIIQKISSHADSSSAGIDTVEHFSSSCKIGEGFKNEFRGCPQRGSSEQNLARNLPEKARSSRDPHSCNDYNAEYYQNSRELESGICILPQSRSYNRSSDPSSAKGHINLIKTVDQAYAKSIPPRSFENIKGHESGHYSNRNLRHTRSKSEERYQETSQSGYGESETKTRGRSHSQDRGRPYSRQDRNYCLERNKEGLGEPEHRSYREKPVDCNTNRHCSCCQHSQHRSWCERRPCKLEKSESYASSSRVGRSGNINATSMKDSCDHPCRSGEKVSDHVTEDRKNFNDKILADIPPIRNVQQSSGEKYLETNRMSPTSKRSKPHLKKVTEDTTQTIQQLVSPLSSKRLTARRQRAKNYFFNIMENGDVCLEVLKGENGREKVIETFRISSDGMRIILYRPNGGVGCQPGEAPPPLPARGADGIYSYENLPKIYWERYRHAAKYIKIVKSQTAKITYFSEQARCTLMENSPDPDFEAVFHQGLKMVSRGKNLVVKEVNGSHSTVPHSSAPNGLREKLHGFYNHFKEVRDHCLYLERVLTEVTEKTGLCCFPVKMGLLPPGKTPPGSAREVSNPNENKENLPLSMQSYRSPRNVSEQLGSFQDSVTSFRNLDSSTAPAKQPLALHTSANIPSESPFTPMNSASRVYVPDIGWAVEGNNGMLSVEYLDGTQVIINSNNPKVLFTDENKVTTTYSAKSILPISLQHKLSQMNVVLSSLSQPRKLPGDAASVKHRFGLR</sequence>
<keyword evidence="7 17" id="KW-0547">Nucleotide-binding</keyword>
<dbReference type="Proteomes" id="UP001381693">
    <property type="component" value="Unassembled WGS sequence"/>
</dbReference>